<dbReference type="GeneID" id="106178421"/>
<feature type="compositionally biased region" description="Low complexity" evidence="7">
    <location>
        <begin position="883"/>
        <end position="904"/>
    </location>
</feature>
<evidence type="ECO:0000256" key="1">
    <source>
        <dbReference type="ARBA" id="ARBA00004141"/>
    </source>
</evidence>
<feature type="region of interest" description="Disordered" evidence="7">
    <location>
        <begin position="808"/>
        <end position="829"/>
    </location>
</feature>
<dbReference type="GO" id="GO:0016020">
    <property type="term" value="C:membrane"/>
    <property type="evidence" value="ECO:0007669"/>
    <property type="project" value="UniProtKB-SubCell"/>
</dbReference>
<feature type="transmembrane region" description="Helical" evidence="8">
    <location>
        <begin position="36"/>
        <end position="63"/>
    </location>
</feature>
<evidence type="ECO:0000256" key="6">
    <source>
        <dbReference type="ARBA" id="ARBA00023136"/>
    </source>
</evidence>
<keyword evidence="10" id="KW-1185">Reference proteome</keyword>
<dbReference type="GO" id="GO:0015179">
    <property type="term" value="F:L-amino acid transmembrane transporter activity"/>
    <property type="evidence" value="ECO:0007669"/>
    <property type="project" value="TreeGrafter"/>
</dbReference>
<organism evidence="10 11">
    <name type="scientific">Lingula anatina</name>
    <name type="common">Brachiopod</name>
    <name type="synonym">Lingula unguis</name>
    <dbReference type="NCBI Taxonomy" id="7574"/>
    <lineage>
        <taxon>Eukaryota</taxon>
        <taxon>Metazoa</taxon>
        <taxon>Spiralia</taxon>
        <taxon>Lophotrochozoa</taxon>
        <taxon>Brachiopoda</taxon>
        <taxon>Linguliformea</taxon>
        <taxon>Lingulata</taxon>
        <taxon>Lingulida</taxon>
        <taxon>Linguloidea</taxon>
        <taxon>Lingulidae</taxon>
        <taxon>Lingula</taxon>
    </lineage>
</organism>
<feature type="transmembrane region" description="Helical" evidence="8">
    <location>
        <begin position="84"/>
        <end position="105"/>
    </location>
</feature>
<feature type="region of interest" description="Disordered" evidence="7">
    <location>
        <begin position="882"/>
        <end position="933"/>
    </location>
</feature>
<feature type="compositionally biased region" description="Basic and acidic residues" evidence="7">
    <location>
        <begin position="434"/>
        <end position="466"/>
    </location>
</feature>
<keyword evidence="3 8" id="KW-0812">Transmembrane</keyword>
<feature type="domain" description="Amino acid transporter transmembrane" evidence="9">
    <location>
        <begin position="9"/>
        <end position="399"/>
    </location>
</feature>
<feature type="transmembrane region" description="Helical" evidence="8">
    <location>
        <begin position="381"/>
        <end position="400"/>
    </location>
</feature>
<dbReference type="Proteomes" id="UP000085678">
    <property type="component" value="Unplaced"/>
</dbReference>
<feature type="region of interest" description="Disordered" evidence="7">
    <location>
        <begin position="420"/>
        <end position="606"/>
    </location>
</feature>
<feature type="transmembrane region" description="Helical" evidence="8">
    <location>
        <begin position="197"/>
        <end position="217"/>
    </location>
</feature>
<feature type="transmembrane region" description="Helical" evidence="8">
    <location>
        <begin position="125"/>
        <end position="144"/>
    </location>
</feature>
<reference evidence="11" key="1">
    <citation type="submission" date="2025-08" db="UniProtKB">
        <authorList>
            <consortium name="RefSeq"/>
        </authorList>
    </citation>
    <scope>IDENTIFICATION</scope>
    <source>
        <tissue evidence="11">Gonads</tissue>
    </source>
</reference>
<feature type="transmembrane region" description="Helical" evidence="8">
    <location>
        <begin position="229"/>
        <end position="251"/>
    </location>
</feature>
<accession>A0A1S3K3C7</accession>
<dbReference type="AlphaFoldDB" id="A0A1S3K3C7"/>
<sequence>MHGSGQARNWPYVINLGNSIIGVSVLAMPFCFKQCGVVLGTVLLLGSAWLTETACWILMKAAFTAKKRSYEYLALHTFGAAGKLAVEVSIIGLLIGTCIAFFVIIGDLGPPIVSKIFGIENTSTLRTSLMVFLGLFVALPLGMLRSIESLSNISAVSIGFYTVFVAEVVLTAFPHLWSGVWVAKVDFWKADGMFQCLPIFSMSLACQTQLFVMYDALPEPSVNRMNSIVKSAVWFCTAVYLTVGFFGYIAFCDVSVSGDVLMNFKPTIFSEAIKMGFVLSVAVSFPLCIFPCRASINTLFFSEAHLHGNIGGAPVIPPWRFKIITICIVLFTLVLGILVPNIEFVLGLTGATMGSMICYIFPSVMFITVMSSSSGGSKSTAQMVLFLGVTILLASTYTTLQSHDEAQSRQALVVPDDHQHPVVDQGQAPTEPPKSADHDEGDEVKKQAGDDVIKDEGKKGEKDTEKSGQLIEPPVKGDSKGDKADVKKKEGEKEKAVAVEKKEGEDVDDKRQEPPIPHEPDDKVPEEKETDKEGEKDKSVKEGENAKDTKKQEKEDVKEVPNTTPSMKAKVKNSEDKEVAEDKKELKKEDKASAKSSNKTQDHIEEKQEALLKELQKQQVEAKQLLQEQREIIEELKKHKEDHKGEEGKIASDQNQQPVQQQQQLPGQQPLVQGNQLGVQQPQQGLGQQPAQQQQVPVQQQQLQQVQQPVQLQQSAQLKQNVQQQAVQEQQQQQQQPLQQQQGQQNIQVQQQQQVQVPQQAAQQQQPGQLLQQQGQQPVQQQQQVQQQQGQQNINVQQQQQPVQQQMGINGQQYQNQAPAVNQQQQQPAAQQQNQQQQQQVLQQQKQQPIVQQGQQFQQVPQNQLAGQQQQQQQDVPAGNVLQQNYGQNNNRQGQVPQGVNQGQKIVPGNVAGQGLPQQQQQQQQQFQGKQQNLKQNDLVQQVMNGG</sequence>
<feature type="transmembrane region" description="Helical" evidence="8">
    <location>
        <begin position="348"/>
        <end position="369"/>
    </location>
</feature>
<gene>
    <name evidence="11" type="primary">LOC106178421</name>
</gene>
<keyword evidence="2" id="KW-0813">Transport</keyword>
<keyword evidence="5 8" id="KW-1133">Transmembrane helix</keyword>
<keyword evidence="6 8" id="KW-0472">Membrane</keyword>
<dbReference type="RefSeq" id="XP_013417027.1">
    <property type="nucleotide sequence ID" value="XM_013561573.1"/>
</dbReference>
<evidence type="ECO:0000256" key="5">
    <source>
        <dbReference type="ARBA" id="ARBA00022989"/>
    </source>
</evidence>
<evidence type="ECO:0000256" key="3">
    <source>
        <dbReference type="ARBA" id="ARBA00022692"/>
    </source>
</evidence>
<name>A0A1S3K3C7_LINAN</name>
<feature type="region of interest" description="Disordered" evidence="7">
    <location>
        <begin position="634"/>
        <end position="692"/>
    </location>
</feature>
<keyword evidence="4" id="KW-0029">Amino-acid transport</keyword>
<feature type="transmembrane region" description="Helical" evidence="8">
    <location>
        <begin position="323"/>
        <end position="342"/>
    </location>
</feature>
<evidence type="ECO:0000313" key="10">
    <source>
        <dbReference type="Proteomes" id="UP000085678"/>
    </source>
</evidence>
<feature type="compositionally biased region" description="Basic and acidic residues" evidence="7">
    <location>
        <begin position="634"/>
        <end position="650"/>
    </location>
</feature>
<evidence type="ECO:0000256" key="8">
    <source>
        <dbReference type="SAM" id="Phobius"/>
    </source>
</evidence>
<dbReference type="PANTHER" id="PTHR22950:SF646">
    <property type="entry name" value="SODIUM-COUPLED NEUTRAL AMINO ACID TRANSPORTER 10-RELATED"/>
    <property type="match status" value="1"/>
</dbReference>
<dbReference type="InParanoid" id="A0A1S3K3C7"/>
<feature type="transmembrane region" description="Helical" evidence="8">
    <location>
        <begin position="12"/>
        <end position="30"/>
    </location>
</feature>
<evidence type="ECO:0000256" key="7">
    <source>
        <dbReference type="SAM" id="MobiDB-lite"/>
    </source>
</evidence>
<evidence type="ECO:0000256" key="2">
    <source>
        <dbReference type="ARBA" id="ARBA00022448"/>
    </source>
</evidence>
<feature type="compositionally biased region" description="Low complexity" evidence="7">
    <location>
        <begin position="654"/>
        <end position="692"/>
    </location>
</feature>
<protein>
    <submittedName>
        <fullName evidence="11">Sodium-coupled neutral amino acid transporter 10</fullName>
    </submittedName>
</protein>
<dbReference type="OrthoDB" id="513400at2759"/>
<dbReference type="PANTHER" id="PTHR22950">
    <property type="entry name" value="AMINO ACID TRANSPORTER"/>
    <property type="match status" value="1"/>
</dbReference>
<dbReference type="FunCoup" id="A0A1S3K3C7">
    <property type="interactions" value="86"/>
</dbReference>
<comment type="subcellular location">
    <subcellularLocation>
        <location evidence="1">Membrane</location>
        <topology evidence="1">Multi-pass membrane protein</topology>
    </subcellularLocation>
</comment>
<proteinExistence type="predicted"/>
<feature type="compositionally biased region" description="Basic and acidic residues" evidence="7">
    <location>
        <begin position="572"/>
        <end position="593"/>
    </location>
</feature>
<feature type="compositionally biased region" description="Low complexity" evidence="7">
    <location>
        <begin position="914"/>
        <end position="933"/>
    </location>
</feature>
<dbReference type="InterPro" id="IPR013057">
    <property type="entry name" value="AA_transpt_TM"/>
</dbReference>
<feature type="transmembrane region" description="Helical" evidence="8">
    <location>
        <begin position="271"/>
        <end position="290"/>
    </location>
</feature>
<evidence type="ECO:0000256" key="4">
    <source>
        <dbReference type="ARBA" id="ARBA00022970"/>
    </source>
</evidence>
<feature type="transmembrane region" description="Helical" evidence="8">
    <location>
        <begin position="156"/>
        <end position="177"/>
    </location>
</feature>
<feature type="compositionally biased region" description="Basic and acidic residues" evidence="7">
    <location>
        <begin position="475"/>
        <end position="559"/>
    </location>
</feature>
<evidence type="ECO:0000259" key="9">
    <source>
        <dbReference type="Pfam" id="PF01490"/>
    </source>
</evidence>
<dbReference type="KEGG" id="lak:106178421"/>
<dbReference type="Pfam" id="PF01490">
    <property type="entry name" value="Aa_trans"/>
    <property type="match status" value="1"/>
</dbReference>
<evidence type="ECO:0000313" key="11">
    <source>
        <dbReference type="RefSeq" id="XP_013417027.1"/>
    </source>
</evidence>
<dbReference type="STRING" id="7574.A0A1S3K3C7"/>